<comment type="caution">
    <text evidence="1">The sequence shown here is derived from an EMBL/GenBank/DDBJ whole genome shotgun (WGS) entry which is preliminary data.</text>
</comment>
<dbReference type="AlphaFoldDB" id="A0A4R7V609"/>
<evidence type="ECO:0008006" key="3">
    <source>
        <dbReference type="Google" id="ProtNLM"/>
    </source>
</evidence>
<dbReference type="Proteomes" id="UP000294927">
    <property type="component" value="Unassembled WGS sequence"/>
</dbReference>
<protein>
    <recommendedName>
        <fullName evidence="3">Sigma 54 modulation/S30EA-like ribosomal protein</fullName>
    </recommendedName>
</protein>
<dbReference type="EMBL" id="SOCP01000014">
    <property type="protein sequence ID" value="TDV44117.1"/>
    <property type="molecule type" value="Genomic_DNA"/>
</dbReference>
<evidence type="ECO:0000313" key="2">
    <source>
        <dbReference type="Proteomes" id="UP000294927"/>
    </source>
</evidence>
<reference evidence="1 2" key="1">
    <citation type="submission" date="2019-03" db="EMBL/GenBank/DDBJ databases">
        <title>Genomic Encyclopedia of Archaeal and Bacterial Type Strains, Phase II (KMG-II): from individual species to whole genera.</title>
        <authorList>
            <person name="Goeker M."/>
        </authorList>
    </citation>
    <scope>NUCLEOTIDE SEQUENCE [LARGE SCALE GENOMIC DNA]</scope>
    <source>
        <strain evidence="1 2">DSM 45499</strain>
    </source>
</reference>
<organism evidence="1 2">
    <name type="scientific">Actinophytocola oryzae</name>
    <dbReference type="NCBI Taxonomy" id="502181"/>
    <lineage>
        <taxon>Bacteria</taxon>
        <taxon>Bacillati</taxon>
        <taxon>Actinomycetota</taxon>
        <taxon>Actinomycetes</taxon>
        <taxon>Pseudonocardiales</taxon>
        <taxon>Pseudonocardiaceae</taxon>
    </lineage>
</organism>
<gene>
    <name evidence="1" type="ORF">CLV71_11426</name>
</gene>
<keyword evidence="2" id="KW-1185">Reference proteome</keyword>
<name>A0A4R7V609_9PSEU</name>
<accession>A0A4R7V609</accession>
<evidence type="ECO:0000313" key="1">
    <source>
        <dbReference type="EMBL" id="TDV44117.1"/>
    </source>
</evidence>
<sequence length="121" mass="12592">MTQVTTDQVPSVQVQTGSGVDPGAIDHALVQLRAVCAGHQVESVRARLTRTATPGGPSTVTGDATAVVRGRSVRVGGTGHCPRASIDQLCDRLAARLQALATPNRGSVTESTKARITRYSM</sequence>
<proteinExistence type="predicted"/>